<feature type="transmembrane region" description="Helical" evidence="1">
    <location>
        <begin position="110"/>
        <end position="131"/>
    </location>
</feature>
<comment type="caution">
    <text evidence="2">The sequence shown here is derived from an EMBL/GenBank/DDBJ whole genome shotgun (WGS) entry which is preliminary data.</text>
</comment>
<keyword evidence="1" id="KW-1133">Transmembrane helix</keyword>
<keyword evidence="1" id="KW-0812">Transmembrane</keyword>
<dbReference type="STRING" id="145458.APU90_03280"/>
<evidence type="ECO:0000256" key="1">
    <source>
        <dbReference type="SAM" id="Phobius"/>
    </source>
</evidence>
<dbReference type="Proteomes" id="UP000237966">
    <property type="component" value="Unassembled WGS sequence"/>
</dbReference>
<gene>
    <name evidence="3" type="ORF">C5C51_02965</name>
    <name evidence="2" type="ORF">VT73_04215</name>
</gene>
<organism evidence="2 4">
    <name type="scientific">Rathayibacter toxicus</name>
    <dbReference type="NCBI Taxonomy" id="145458"/>
    <lineage>
        <taxon>Bacteria</taxon>
        <taxon>Bacillati</taxon>
        <taxon>Actinomycetota</taxon>
        <taxon>Actinomycetes</taxon>
        <taxon>Micrococcales</taxon>
        <taxon>Microbacteriaceae</taxon>
        <taxon>Rathayibacter</taxon>
    </lineage>
</organism>
<dbReference type="EMBL" id="LBFI01000024">
    <property type="protein sequence ID" value="KKM46257.1"/>
    <property type="molecule type" value="Genomic_DNA"/>
</dbReference>
<keyword evidence="4" id="KW-1185">Reference proteome</keyword>
<evidence type="ECO:0000313" key="3">
    <source>
        <dbReference type="EMBL" id="PPI16379.1"/>
    </source>
</evidence>
<keyword evidence="1" id="KW-0472">Membrane</keyword>
<sequence length="143" mass="15032">MKNRAAFRLGSRLWAGSALLGVAILSLLAAPQLDAAEGALLGGGLAISQGAILRVLAVFDVLAGSAILVRPRSYQGLAAAAVAIVSLWLIPRFSRPILMDFGGFTLDVRVVIFLLEVSVVLAGLTVTAFWLTRNFGTRTGQEP</sequence>
<dbReference type="AlphaFoldDB" id="A0A0C5B8S0"/>
<dbReference type="OrthoDB" id="5124563at2"/>
<dbReference type="PATRIC" id="fig|145458.7.peg.749"/>
<reference evidence="2 4" key="1">
    <citation type="submission" date="2015-04" db="EMBL/GenBank/DDBJ databases">
        <title>Draft genome sequence of Rathayibacter toxicus strain FH-142 (AKA 70134 or CS 32), a Western Australian isolate.</title>
        <authorList>
            <consortium name="Consortium for Microbial Forensics and Genomics (microFORGE)"/>
            <person name="Knight B.M."/>
            <person name="Roberts D.P."/>
            <person name="Lin D."/>
            <person name="Hari K."/>
            <person name="Fletcher J."/>
            <person name="Melcher U."/>
            <person name="Blagden T."/>
            <person name="Luster D.G."/>
            <person name="Sechler A.J."/>
            <person name="Schneider W.L."/>
            <person name="Winegar R.A."/>
        </authorList>
    </citation>
    <scope>NUCLEOTIDE SEQUENCE [LARGE SCALE GENOMIC DNA]</scope>
    <source>
        <strain evidence="2 4">FH142</strain>
    </source>
</reference>
<dbReference type="EMBL" id="PSWU01000004">
    <property type="protein sequence ID" value="PPI16379.1"/>
    <property type="molecule type" value="Genomic_DNA"/>
</dbReference>
<dbReference type="Proteomes" id="UP000052979">
    <property type="component" value="Unassembled WGS sequence"/>
</dbReference>
<accession>A0A0C5B8S0</accession>
<dbReference type="KEGG" id="rtc:APU90_03280"/>
<evidence type="ECO:0000313" key="4">
    <source>
        <dbReference type="Proteomes" id="UP000052979"/>
    </source>
</evidence>
<evidence type="ECO:0000313" key="2">
    <source>
        <dbReference type="EMBL" id="KKM46257.1"/>
    </source>
</evidence>
<feature type="transmembrane region" description="Helical" evidence="1">
    <location>
        <begin position="51"/>
        <end position="69"/>
    </location>
</feature>
<proteinExistence type="predicted"/>
<feature type="transmembrane region" description="Helical" evidence="1">
    <location>
        <begin position="74"/>
        <end position="90"/>
    </location>
</feature>
<name>A0A0C5B8S0_9MICO</name>
<dbReference type="KEGG" id="rtx:TI83_03195"/>
<dbReference type="RefSeq" id="WP_027692501.1">
    <property type="nucleotide sequence ID" value="NZ_CP010848.1"/>
</dbReference>
<dbReference type="GeneID" id="93667727"/>
<evidence type="ECO:0000313" key="5">
    <source>
        <dbReference type="Proteomes" id="UP000237966"/>
    </source>
</evidence>
<reference evidence="3 5" key="2">
    <citation type="submission" date="2018-02" db="EMBL/GenBank/DDBJ databases">
        <title>Bacteriophage NCPPB3778 and a type I-E CRISPR drive the evolution of the US Biological Select Agent, Rathayibacter toxicus.</title>
        <authorList>
            <person name="Davis E.W.II."/>
            <person name="Tabima J.F."/>
            <person name="Weisberg A.J."/>
            <person name="Lopes L.D."/>
            <person name="Wiseman M.S."/>
            <person name="Wiseman M.S."/>
            <person name="Pupko T."/>
            <person name="Belcher M.S."/>
            <person name="Sechler A.J."/>
            <person name="Tancos M.A."/>
            <person name="Schroeder B.K."/>
            <person name="Murray T.D."/>
            <person name="Luster D.G."/>
            <person name="Schneider W.L."/>
            <person name="Rogers E."/>
            <person name="Andreote F.D."/>
            <person name="Grunwald N.J."/>
            <person name="Putnam M.L."/>
            <person name="Chang J.H."/>
        </authorList>
    </citation>
    <scope>NUCLEOTIDE SEQUENCE [LARGE SCALE GENOMIC DNA]</scope>
    <source>
        <strain evidence="3 5">FH99</strain>
    </source>
</reference>
<protein>
    <submittedName>
        <fullName evidence="2">Uncharacterized protein</fullName>
    </submittedName>
</protein>